<comment type="caution">
    <text evidence="3">The sequence shown here is derived from an EMBL/GenBank/DDBJ whole genome shotgun (WGS) entry which is preliminary data.</text>
</comment>
<evidence type="ECO:0000256" key="2">
    <source>
        <dbReference type="ARBA" id="ARBA00023002"/>
    </source>
</evidence>
<dbReference type="Pfam" id="PF13561">
    <property type="entry name" value="adh_short_C2"/>
    <property type="match status" value="1"/>
</dbReference>
<keyword evidence="4" id="KW-1185">Reference proteome</keyword>
<dbReference type="InterPro" id="IPR002347">
    <property type="entry name" value="SDR_fam"/>
</dbReference>
<dbReference type="PRINTS" id="PR00081">
    <property type="entry name" value="GDHRDH"/>
</dbReference>
<dbReference type="Proteomes" id="UP001187346">
    <property type="component" value="Unassembled WGS sequence"/>
</dbReference>
<dbReference type="CDD" id="cd05233">
    <property type="entry name" value="SDR_c"/>
    <property type="match status" value="1"/>
</dbReference>
<keyword evidence="2 3" id="KW-0560">Oxidoreductase</keyword>
<dbReference type="EMBL" id="JAWMAJ010000021">
    <property type="protein sequence ID" value="MDV7216075.1"/>
    <property type="molecule type" value="Genomic_DNA"/>
</dbReference>
<gene>
    <name evidence="3" type="ORF">R5A26_08930</name>
</gene>
<dbReference type="Gene3D" id="3.40.50.720">
    <property type="entry name" value="NAD(P)-binding Rossmann-like Domain"/>
    <property type="match status" value="1"/>
</dbReference>
<comment type="similarity">
    <text evidence="1">Belongs to the short-chain dehydrogenases/reductases (SDR) family.</text>
</comment>
<dbReference type="GO" id="GO:0016491">
    <property type="term" value="F:oxidoreductase activity"/>
    <property type="evidence" value="ECO:0007669"/>
    <property type="project" value="UniProtKB-KW"/>
</dbReference>
<organism evidence="3 4">
    <name type="scientific">Streptomyces prunicolor</name>
    <dbReference type="NCBI Taxonomy" id="67348"/>
    <lineage>
        <taxon>Bacteria</taxon>
        <taxon>Bacillati</taxon>
        <taxon>Actinomycetota</taxon>
        <taxon>Actinomycetes</taxon>
        <taxon>Kitasatosporales</taxon>
        <taxon>Streptomycetaceae</taxon>
        <taxon>Streptomyces</taxon>
    </lineage>
</organism>
<sequence length="252" mass="26669">MTESPQGHTDDRVAVVTGAGQGIGRAIAVALAARGVRVVVTDRNAETGTAVAKEVGGDFLSLDVSDPRAVAGVAGEVVRRFDRVDVLVNNAGIAHEDDALDVTDEVWHRVLDVDLTGTFVACREFGRHFVRRGSGSIVNISSIAAFIGSNPEYHVAYDVAKAGVSQLARSLAVEWARYGVRVNAVAPGRTRTPILDTVGMDDPRRMTQWIDQIPLGRLLEAEEIAAAVAFVALDATAMTGQTLLVDGGQIAQ</sequence>
<dbReference type="SUPFAM" id="SSF51735">
    <property type="entry name" value="NAD(P)-binding Rossmann-fold domains"/>
    <property type="match status" value="1"/>
</dbReference>
<accession>A0ABU4F7L4</accession>
<evidence type="ECO:0000313" key="3">
    <source>
        <dbReference type="EMBL" id="MDV7216075.1"/>
    </source>
</evidence>
<dbReference type="PANTHER" id="PTHR42760">
    <property type="entry name" value="SHORT-CHAIN DEHYDROGENASES/REDUCTASES FAMILY MEMBER"/>
    <property type="match status" value="1"/>
</dbReference>
<evidence type="ECO:0000256" key="1">
    <source>
        <dbReference type="ARBA" id="ARBA00006484"/>
    </source>
</evidence>
<protein>
    <submittedName>
        <fullName evidence="3">SDR family oxidoreductase</fullName>
        <ecNumber evidence="3">1.-.-.-</ecNumber>
    </submittedName>
</protein>
<dbReference type="EC" id="1.-.-.-" evidence="3"/>
<dbReference type="RefSeq" id="WP_317770762.1">
    <property type="nucleotide sequence ID" value="NZ_JAWMAJ010000021.1"/>
</dbReference>
<dbReference type="PANTHER" id="PTHR42760:SF115">
    <property type="entry name" value="3-OXOACYL-[ACYL-CARRIER-PROTEIN] REDUCTASE FABG"/>
    <property type="match status" value="1"/>
</dbReference>
<proteinExistence type="inferred from homology"/>
<evidence type="ECO:0000313" key="4">
    <source>
        <dbReference type="Proteomes" id="UP001187346"/>
    </source>
</evidence>
<reference evidence="3 4" key="1">
    <citation type="submission" date="2023-10" db="EMBL/GenBank/DDBJ databases">
        <title>Characterization of rhizosphere-enriched actinobacteria from wheat plants lab-grown on chernevaya soil.</title>
        <authorList>
            <person name="Tikhonova E.N."/>
            <person name="Konopkin A."/>
            <person name="Kravchenko I.K."/>
        </authorList>
    </citation>
    <scope>NUCLEOTIDE SEQUENCE [LARGE SCALE GENOMIC DNA]</scope>
    <source>
        <strain evidence="3 4">RR29</strain>
    </source>
</reference>
<dbReference type="PRINTS" id="PR00080">
    <property type="entry name" value="SDRFAMILY"/>
</dbReference>
<name>A0ABU4F7L4_9ACTN</name>
<dbReference type="InterPro" id="IPR036291">
    <property type="entry name" value="NAD(P)-bd_dom_sf"/>
</dbReference>